<dbReference type="EMBL" id="CADCVR010000062">
    <property type="protein sequence ID" value="CAA9499993.1"/>
    <property type="molecule type" value="Genomic_DNA"/>
</dbReference>
<evidence type="ECO:0000313" key="2">
    <source>
        <dbReference type="EMBL" id="CAA9499993.1"/>
    </source>
</evidence>
<accession>A0A6J4SI51</accession>
<feature type="non-terminal residue" evidence="2">
    <location>
        <position position="68"/>
    </location>
</feature>
<proteinExistence type="predicted"/>
<feature type="compositionally biased region" description="Basic residues" evidence="1">
    <location>
        <begin position="8"/>
        <end position="39"/>
    </location>
</feature>
<evidence type="ECO:0000256" key="1">
    <source>
        <dbReference type="SAM" id="MobiDB-lite"/>
    </source>
</evidence>
<organism evidence="2">
    <name type="scientific">uncultured Solirubrobacteraceae bacterium</name>
    <dbReference type="NCBI Taxonomy" id="1162706"/>
    <lineage>
        <taxon>Bacteria</taxon>
        <taxon>Bacillati</taxon>
        <taxon>Actinomycetota</taxon>
        <taxon>Thermoleophilia</taxon>
        <taxon>Solirubrobacterales</taxon>
        <taxon>Solirubrobacteraceae</taxon>
        <taxon>environmental samples</taxon>
    </lineage>
</organism>
<protein>
    <submittedName>
        <fullName evidence="2">Uncharacterized protein</fullName>
    </submittedName>
</protein>
<dbReference type="AlphaFoldDB" id="A0A6J4SI51"/>
<reference evidence="2" key="1">
    <citation type="submission" date="2020-02" db="EMBL/GenBank/DDBJ databases">
        <authorList>
            <person name="Meier V. D."/>
        </authorList>
    </citation>
    <scope>NUCLEOTIDE SEQUENCE</scope>
    <source>
        <strain evidence="2">AVDCRST_MAG53</strain>
    </source>
</reference>
<feature type="non-terminal residue" evidence="2">
    <location>
        <position position="1"/>
    </location>
</feature>
<name>A0A6J4SI51_9ACTN</name>
<sequence length="68" mass="7168">ELRPAGPHARRARPVPRIGLRRSARGGRLSRSHRRRRGSRPCGRGGSGAAAGPAHVGRPARPPDAHGS</sequence>
<gene>
    <name evidence="2" type="ORF">AVDCRST_MAG53-1889</name>
</gene>
<feature type="region of interest" description="Disordered" evidence="1">
    <location>
        <begin position="1"/>
        <end position="68"/>
    </location>
</feature>